<protein>
    <submittedName>
        <fullName evidence="6">LysR family transcriptional regulator</fullName>
    </submittedName>
</protein>
<evidence type="ECO:0000259" key="5">
    <source>
        <dbReference type="PROSITE" id="PS50931"/>
    </source>
</evidence>
<sequence>MMSGLEENLGDLYYFTLVAQHGGYTAASRITGIAKNKLSRRVTALEEHLGIRLFQRTNRQVSLTETGFRLMEHGLAILSETEAAQTMISRSLSEPAGLVRISCPSLATRLLLSDCITECMTRYPKIDIQAQATDRRCDPVSEMIDIAIRLRERKYMEQGFIARELGKSVRILVATPEYLAANGNPGSLIELCDHPLITLIAHEHEQPWEFTDIAGNVAVIHPKPHLSCSEWDIVQHVTYSHQGIALLPDMVCGDALRAGKLIRVLPQWHRQPLIVHMVYPSRQGMLPAVRVMIDLLAERVPALLLEGI</sequence>
<dbReference type="SUPFAM" id="SSF46785">
    <property type="entry name" value="Winged helix' DNA-binding domain"/>
    <property type="match status" value="1"/>
</dbReference>
<keyword evidence="4" id="KW-0804">Transcription</keyword>
<dbReference type="GO" id="GO:0003700">
    <property type="term" value="F:DNA-binding transcription factor activity"/>
    <property type="evidence" value="ECO:0007669"/>
    <property type="project" value="InterPro"/>
</dbReference>
<dbReference type="InterPro" id="IPR036388">
    <property type="entry name" value="WH-like_DNA-bd_sf"/>
</dbReference>
<reference evidence="6" key="1">
    <citation type="submission" date="2024-02" db="EMBL/GenBank/DDBJ databases">
        <authorList>
            <consortium name="Clinical and Environmental Microbiology Branch: Whole genome sequencing antimicrobial resistance pathogens in the healthcare setting"/>
        </authorList>
    </citation>
    <scope>NUCLEOTIDE SEQUENCE</scope>
    <source>
        <strain evidence="6">2023KU-00017</strain>
    </source>
</reference>
<dbReference type="FunFam" id="1.10.10.10:FF:000001">
    <property type="entry name" value="LysR family transcriptional regulator"/>
    <property type="match status" value="1"/>
</dbReference>
<keyword evidence="2" id="KW-0805">Transcription regulation</keyword>
<dbReference type="Pfam" id="PF03466">
    <property type="entry name" value="LysR_substrate"/>
    <property type="match status" value="1"/>
</dbReference>
<evidence type="ECO:0000256" key="4">
    <source>
        <dbReference type="ARBA" id="ARBA00023163"/>
    </source>
</evidence>
<organism evidence="6">
    <name type="scientific">Morganella morganii</name>
    <name type="common">Proteus morganii</name>
    <dbReference type="NCBI Taxonomy" id="582"/>
    <lineage>
        <taxon>Bacteria</taxon>
        <taxon>Pseudomonadati</taxon>
        <taxon>Pseudomonadota</taxon>
        <taxon>Gammaproteobacteria</taxon>
        <taxon>Enterobacterales</taxon>
        <taxon>Morganellaceae</taxon>
        <taxon>Morganella</taxon>
    </lineage>
</organism>
<dbReference type="InterPro" id="IPR005119">
    <property type="entry name" value="LysR_subst-bd"/>
</dbReference>
<proteinExistence type="inferred from homology"/>
<dbReference type="InterPro" id="IPR058163">
    <property type="entry name" value="LysR-type_TF_proteobact-type"/>
</dbReference>
<evidence type="ECO:0000313" key="6">
    <source>
        <dbReference type="EMBL" id="EMO9458237.1"/>
    </source>
</evidence>
<keyword evidence="3" id="KW-0238">DNA-binding</keyword>
<dbReference type="EMBL" id="ABKJEP030000077">
    <property type="protein sequence ID" value="EMO9458237.1"/>
    <property type="molecule type" value="Genomic_DNA"/>
</dbReference>
<dbReference type="Gene3D" id="1.10.10.10">
    <property type="entry name" value="Winged helix-like DNA-binding domain superfamily/Winged helix DNA-binding domain"/>
    <property type="match status" value="1"/>
</dbReference>
<evidence type="ECO:0000256" key="2">
    <source>
        <dbReference type="ARBA" id="ARBA00023015"/>
    </source>
</evidence>
<gene>
    <name evidence="6" type="ORF">PN925_003648</name>
</gene>
<dbReference type="Gene3D" id="3.40.190.290">
    <property type="match status" value="1"/>
</dbReference>
<dbReference type="InterPro" id="IPR036390">
    <property type="entry name" value="WH_DNA-bd_sf"/>
</dbReference>
<comment type="similarity">
    <text evidence="1">Belongs to the LysR transcriptional regulatory family.</text>
</comment>
<accession>A0AAI9HUJ2</accession>
<dbReference type="GO" id="GO:0006351">
    <property type="term" value="P:DNA-templated transcription"/>
    <property type="evidence" value="ECO:0007669"/>
    <property type="project" value="TreeGrafter"/>
</dbReference>
<dbReference type="PROSITE" id="PS50931">
    <property type="entry name" value="HTH_LYSR"/>
    <property type="match status" value="1"/>
</dbReference>
<dbReference type="GO" id="GO:0043565">
    <property type="term" value="F:sequence-specific DNA binding"/>
    <property type="evidence" value="ECO:0007669"/>
    <property type="project" value="TreeGrafter"/>
</dbReference>
<evidence type="ECO:0000256" key="1">
    <source>
        <dbReference type="ARBA" id="ARBA00009437"/>
    </source>
</evidence>
<dbReference type="PANTHER" id="PTHR30537:SF31">
    <property type="entry name" value="TRANSCRIPTIONAL REGULATOR, LYSR FAMILY"/>
    <property type="match status" value="1"/>
</dbReference>
<feature type="domain" description="HTH lysR-type" evidence="5">
    <location>
        <begin position="7"/>
        <end position="64"/>
    </location>
</feature>
<dbReference type="Pfam" id="PF00126">
    <property type="entry name" value="HTH_1"/>
    <property type="match status" value="1"/>
</dbReference>
<evidence type="ECO:0000256" key="3">
    <source>
        <dbReference type="ARBA" id="ARBA00023125"/>
    </source>
</evidence>
<name>A0AAI9HUJ2_MORMO</name>
<dbReference type="AlphaFoldDB" id="A0AAI9HUJ2"/>
<comment type="caution">
    <text evidence="6">The sequence shown here is derived from an EMBL/GenBank/DDBJ whole genome shotgun (WGS) entry which is preliminary data.</text>
</comment>
<dbReference type="SUPFAM" id="SSF53850">
    <property type="entry name" value="Periplasmic binding protein-like II"/>
    <property type="match status" value="1"/>
</dbReference>
<dbReference type="PANTHER" id="PTHR30537">
    <property type="entry name" value="HTH-TYPE TRANSCRIPTIONAL REGULATOR"/>
    <property type="match status" value="1"/>
</dbReference>
<dbReference type="InterPro" id="IPR000847">
    <property type="entry name" value="LysR_HTH_N"/>
</dbReference>